<evidence type="ECO:0008006" key="3">
    <source>
        <dbReference type="Google" id="ProtNLM"/>
    </source>
</evidence>
<dbReference type="RefSeq" id="WP_147014680.1">
    <property type="nucleotide sequence ID" value="NZ_VORB01000006.1"/>
</dbReference>
<name>A0A5C6UYU2_9FLAO</name>
<protein>
    <recommendedName>
        <fullName evidence="3">T9SS type A sorting domain-containing protein</fullName>
    </recommendedName>
</protein>
<evidence type="ECO:0000313" key="1">
    <source>
        <dbReference type="EMBL" id="TXC78653.1"/>
    </source>
</evidence>
<gene>
    <name evidence="1" type="ORF">FRX97_08015</name>
</gene>
<dbReference type="OrthoDB" id="1652165at2"/>
<comment type="caution">
    <text evidence="1">The sequence shown here is derived from an EMBL/GenBank/DDBJ whole genome shotgun (WGS) entry which is preliminary data.</text>
</comment>
<keyword evidence="2" id="KW-1185">Reference proteome</keyword>
<organism evidence="1 2">
    <name type="scientific">Luteibaculum oceani</name>
    <dbReference type="NCBI Taxonomy" id="1294296"/>
    <lineage>
        <taxon>Bacteria</taxon>
        <taxon>Pseudomonadati</taxon>
        <taxon>Bacteroidota</taxon>
        <taxon>Flavobacteriia</taxon>
        <taxon>Flavobacteriales</taxon>
        <taxon>Luteibaculaceae</taxon>
        <taxon>Luteibaculum</taxon>
    </lineage>
</organism>
<evidence type="ECO:0000313" key="2">
    <source>
        <dbReference type="Proteomes" id="UP000321168"/>
    </source>
</evidence>
<accession>A0A5C6UYU2</accession>
<dbReference type="EMBL" id="VORB01000006">
    <property type="protein sequence ID" value="TXC78653.1"/>
    <property type="molecule type" value="Genomic_DNA"/>
</dbReference>
<sequence length="969" mass="106295">MNQSFNLYLAILGWIIIGPSVFGQKSITTVGATHTEDFNGLPSSGSGDFSGLAEGWLIYNNSSEESSNISSDGSSTTTSYHSYGSTGDGDRSLGCIDDQFSNYVFGWLFENNTGKTLYKIYVSYQGEQWRVGATNGSQKIDFSYAIGNNITDLTSPSFSDINVLDFVSSVGCGTLSCNPRALDGNANATTETYLIQLPDGLADGEQIIFKWQYPNPNNNATSHGLAIDDIHITFFDEAFYLNTGETDITDEESWTPFSDGTPISETPTNNNFGEFVGDNQHFIIDRDVTLGSSTWSDLFIEGDNSYFIIDSGVTFTVQDDNINYSFELIVKENATWEVYVLDEDNFGPDTYDPADFPGVRFDSLYTGSTIIYKPTFSYNFDVPIANYYNVTFDTGDDFFEEDHEFTFAGSYKVRGSLTYNLAYDNTIFDSGNTPSILFTGGDTTTLNVPNHTGAGIFPGITIDAGNTFTLGNIQAQTGYSQFVHSNNFTNNGTVYIASNKALNMVGNLSNTGIFNVADDGAIVQATGSTLSNSGTFNITRNKPDGQASGLYNFWSTPVVSEQMSDIGASRQYELNAPGTSTSDWSWVSGSEYLTVGKGYALTGVNTHTFSGEINNGTITIATETNGTTGNYNALGNPYPSAINAADFLTENSAVLDGFINLFNHNPNYSYTEENQQITINNAGATVAGSTDNSQTLANTYIASGQGFYVCLTGTTSQTVSFKNSMRGGVNSEFKSGRANPILAKFHLQIIDQDKRYTTLFAIAENCTPLYDWGWDALGSDAGSFHIQTLNYEGHVLGIQTVGMVNPKVKIPLSIATPHTGNYQIHIEKSQFDKMGGLEPYLLDTETGESWNLWREDASIFFEDSHKSKNRFFLTFRRYTSPTTEIVSTNQIENSIKTWFHNGTLHFELSENSQPESVRLYSVDGKEILTKQISTTKFAIPVHNLSAEIILSSIQFKNGNQQNTTHYLNK</sequence>
<dbReference type="Proteomes" id="UP000321168">
    <property type="component" value="Unassembled WGS sequence"/>
</dbReference>
<proteinExistence type="predicted"/>
<reference evidence="1 2" key="1">
    <citation type="submission" date="2019-08" db="EMBL/GenBank/DDBJ databases">
        <title>Genome of Luteibaculum oceani JCM 18817.</title>
        <authorList>
            <person name="Bowman J.P."/>
        </authorList>
    </citation>
    <scope>NUCLEOTIDE SEQUENCE [LARGE SCALE GENOMIC DNA]</scope>
    <source>
        <strain evidence="1 2">JCM 18817</strain>
    </source>
</reference>
<dbReference type="AlphaFoldDB" id="A0A5C6UYU2"/>